<comment type="caution">
    <text evidence="1">The sequence shown here is derived from an EMBL/GenBank/DDBJ whole genome shotgun (WGS) entry which is preliminary data.</text>
</comment>
<organism evidence="1 2">
    <name type="scientific">Salinomyces thailandicus</name>
    <dbReference type="NCBI Taxonomy" id="706561"/>
    <lineage>
        <taxon>Eukaryota</taxon>
        <taxon>Fungi</taxon>
        <taxon>Dikarya</taxon>
        <taxon>Ascomycota</taxon>
        <taxon>Pezizomycotina</taxon>
        <taxon>Dothideomycetes</taxon>
        <taxon>Dothideomycetidae</taxon>
        <taxon>Mycosphaerellales</taxon>
        <taxon>Teratosphaeriaceae</taxon>
        <taxon>Salinomyces</taxon>
    </lineage>
</organism>
<protein>
    <submittedName>
        <fullName evidence="1">Uncharacterized protein</fullName>
    </submittedName>
</protein>
<proteinExistence type="predicted"/>
<sequence length="237" mass="27219">MAVTLLFEEQHEAYELFTKTDLFNVMFEEERGSKISTETLTRAHARWNEEWCRGGRKEKEVEDEKGHKRHRDFRHMVELRIEDADMRIGMNGPQDNLPIVYGAGKEGDGPKYDQLKMLHNWHVVRCHDQKLQYAESSACIDTKSEAYKLGSPRLLDDGVTGKQLLPSRPIAVFDGNTKYFHETLPTEMFTPPVIFEKSDGSILIVRAVMCIPTTCQKCTDKKKSRRAAKTKAPEEEG</sequence>
<evidence type="ECO:0000313" key="1">
    <source>
        <dbReference type="EMBL" id="TKA22741.1"/>
    </source>
</evidence>
<gene>
    <name evidence="1" type="ORF">B0A50_08400</name>
</gene>
<dbReference type="Proteomes" id="UP000308549">
    <property type="component" value="Unassembled WGS sequence"/>
</dbReference>
<dbReference type="AlphaFoldDB" id="A0A4U0TLD0"/>
<keyword evidence="2" id="KW-1185">Reference proteome</keyword>
<reference evidence="1 2" key="1">
    <citation type="submission" date="2017-03" db="EMBL/GenBank/DDBJ databases">
        <title>Genomes of endolithic fungi from Antarctica.</title>
        <authorList>
            <person name="Coleine C."/>
            <person name="Masonjones S."/>
            <person name="Stajich J.E."/>
        </authorList>
    </citation>
    <scope>NUCLEOTIDE SEQUENCE [LARGE SCALE GENOMIC DNA]</scope>
    <source>
        <strain evidence="1 2">CCFEE 6315</strain>
    </source>
</reference>
<name>A0A4U0TLD0_9PEZI</name>
<accession>A0A4U0TLD0</accession>
<dbReference type="EMBL" id="NAJL01000067">
    <property type="protein sequence ID" value="TKA22741.1"/>
    <property type="molecule type" value="Genomic_DNA"/>
</dbReference>
<evidence type="ECO:0000313" key="2">
    <source>
        <dbReference type="Proteomes" id="UP000308549"/>
    </source>
</evidence>